<keyword evidence="3" id="KW-1185">Reference proteome</keyword>
<name>A0A5Q2RAV4_9ACTN</name>
<sequence>MLATDPHLFRLPGDGEDRPHLLGSYSAEAGLHFWPRRRRCPVTRTPVEDVELGPVGTLYAWTFLHVPRMGKVSFGDTGGYAVGQVDLPEGVRVQAPLVGSQHDWSIGDEMALTLFPVGTDDDGQELVTFRFEVVR</sequence>
<organism evidence="2 3">
    <name type="scientific">Actinomarinicola tropica</name>
    <dbReference type="NCBI Taxonomy" id="2789776"/>
    <lineage>
        <taxon>Bacteria</taxon>
        <taxon>Bacillati</taxon>
        <taxon>Actinomycetota</taxon>
        <taxon>Acidimicrobiia</taxon>
        <taxon>Acidimicrobiales</taxon>
        <taxon>Iamiaceae</taxon>
        <taxon>Actinomarinicola</taxon>
    </lineage>
</organism>
<evidence type="ECO:0000313" key="3">
    <source>
        <dbReference type="Proteomes" id="UP000334019"/>
    </source>
</evidence>
<evidence type="ECO:0000313" key="2">
    <source>
        <dbReference type="EMBL" id="QGG93999.1"/>
    </source>
</evidence>
<dbReference type="EMBL" id="CP045851">
    <property type="protein sequence ID" value="QGG93999.1"/>
    <property type="molecule type" value="Genomic_DNA"/>
</dbReference>
<dbReference type="InterPro" id="IPR012340">
    <property type="entry name" value="NA-bd_OB-fold"/>
</dbReference>
<protein>
    <recommendedName>
        <fullName evidence="1">ChsH2 C-terminal OB-fold domain-containing protein</fullName>
    </recommendedName>
</protein>
<gene>
    <name evidence="2" type="ORF">GH723_02125</name>
</gene>
<dbReference type="InterPro" id="IPR002878">
    <property type="entry name" value="ChsH2_C"/>
</dbReference>
<dbReference type="KEGG" id="atq:GH723_02125"/>
<accession>A0A5Q2RAV4</accession>
<dbReference type="SUPFAM" id="SSF50249">
    <property type="entry name" value="Nucleic acid-binding proteins"/>
    <property type="match status" value="1"/>
</dbReference>
<dbReference type="RefSeq" id="WP_153758105.1">
    <property type="nucleotide sequence ID" value="NZ_CP045851.1"/>
</dbReference>
<evidence type="ECO:0000259" key="1">
    <source>
        <dbReference type="Pfam" id="PF01796"/>
    </source>
</evidence>
<dbReference type="Proteomes" id="UP000334019">
    <property type="component" value="Chromosome"/>
</dbReference>
<dbReference type="AlphaFoldDB" id="A0A5Q2RAV4"/>
<feature type="domain" description="ChsH2 C-terminal OB-fold" evidence="1">
    <location>
        <begin position="50"/>
        <end position="112"/>
    </location>
</feature>
<dbReference type="Pfam" id="PF01796">
    <property type="entry name" value="OB_ChsH2_C"/>
    <property type="match status" value="1"/>
</dbReference>
<proteinExistence type="predicted"/>
<reference evidence="2 3" key="1">
    <citation type="submission" date="2019-11" db="EMBL/GenBank/DDBJ databases">
        <authorList>
            <person name="He Y."/>
        </authorList>
    </citation>
    <scope>NUCLEOTIDE SEQUENCE [LARGE SCALE GENOMIC DNA]</scope>
    <source>
        <strain evidence="2 3">SCSIO 58843</strain>
    </source>
</reference>